<evidence type="ECO:0000313" key="2">
    <source>
        <dbReference type="EMBL" id="EXM15889.1"/>
    </source>
</evidence>
<evidence type="ECO:0000256" key="1">
    <source>
        <dbReference type="SAM" id="MobiDB-lite"/>
    </source>
</evidence>
<feature type="region of interest" description="Disordered" evidence="1">
    <location>
        <begin position="1"/>
        <end position="26"/>
    </location>
</feature>
<feature type="compositionally biased region" description="Polar residues" evidence="1">
    <location>
        <begin position="11"/>
        <end position="23"/>
    </location>
</feature>
<dbReference type="AlphaFoldDB" id="X0KQK4"/>
<protein>
    <recommendedName>
        <fullName evidence="3">Methyltransferase type 11 domain-containing protein</fullName>
    </recommendedName>
</protein>
<name>X0KQK4_FUSOX</name>
<accession>X0KQK4</accession>
<dbReference type="EMBL" id="JH658009">
    <property type="protein sequence ID" value="EXM15889.1"/>
    <property type="molecule type" value="Genomic_DNA"/>
</dbReference>
<feature type="compositionally biased region" description="Basic and acidic residues" evidence="1">
    <location>
        <begin position="240"/>
        <end position="255"/>
    </location>
</feature>
<dbReference type="HOGENOM" id="CLU_069845_0_0_1"/>
<sequence length="261" mass="29044">MTERLRAAFQSHPSPTTPFSNSKFVPRYEDRKTNIEEPAPKDGSPHAQVNLRVGSMTVSKWLTFGHVLFSDVRHELVPVEGSLKRHPVLVIYGLGNDDWPFYTAETYQAATFFNMSPRIPPPEELKNKFPFAPQSFTTVVYRFPVARPETYYSGIRTEARLILKPGGFIELSILDVDLNNIGNWNRRTVRRLKGRTNEKSPDTSLGSTVDLIVPLLGKVGFTTIKAARVGVSIASSVTRSDSKADKGKAAAEKKNNPPSLS</sequence>
<dbReference type="Proteomes" id="UP000030701">
    <property type="component" value="Unassembled WGS sequence"/>
</dbReference>
<evidence type="ECO:0008006" key="3">
    <source>
        <dbReference type="Google" id="ProtNLM"/>
    </source>
</evidence>
<reference evidence="2" key="2">
    <citation type="submission" date="2012-05" db="EMBL/GenBank/DDBJ databases">
        <title>The Genome Annotation of Fusarium oxysporum Cotton.</title>
        <authorList>
            <consortium name="The Broad Institute Genomics Platform"/>
            <person name="Ma L.-J."/>
            <person name="Corby-Kistler H."/>
            <person name="Broz K."/>
            <person name="Gale L.R."/>
            <person name="Jonkers W."/>
            <person name="O'Donnell K."/>
            <person name="Ploetz R."/>
            <person name="Steinberg C."/>
            <person name="Schwartz D.C."/>
            <person name="VanEtten H."/>
            <person name="Zhou S."/>
            <person name="Young S.K."/>
            <person name="Zeng Q."/>
            <person name="Gargeya S."/>
            <person name="Fitzgerald M."/>
            <person name="Abouelleil A."/>
            <person name="Alvarado L."/>
            <person name="Chapman S.B."/>
            <person name="Gainer-Dewar J."/>
            <person name="Goldberg J."/>
            <person name="Griggs A."/>
            <person name="Gujja S."/>
            <person name="Hansen M."/>
            <person name="Howarth C."/>
            <person name="Imamovic A."/>
            <person name="Ireland A."/>
            <person name="Larimer J."/>
            <person name="McCowan C."/>
            <person name="Murphy C."/>
            <person name="Pearson M."/>
            <person name="Poon T.W."/>
            <person name="Priest M."/>
            <person name="Roberts A."/>
            <person name="Saif S."/>
            <person name="Shea T."/>
            <person name="Sykes S."/>
            <person name="Wortman J."/>
            <person name="Nusbaum C."/>
            <person name="Birren B."/>
        </authorList>
    </citation>
    <scope>NUCLEOTIDE SEQUENCE</scope>
    <source>
        <strain evidence="2">25433</strain>
    </source>
</reference>
<proteinExistence type="predicted"/>
<gene>
    <name evidence="2" type="ORF">FOTG_15791</name>
</gene>
<organism evidence="2">
    <name type="scientific">Fusarium oxysporum f. sp. vasinfectum 25433</name>
    <dbReference type="NCBI Taxonomy" id="1089449"/>
    <lineage>
        <taxon>Eukaryota</taxon>
        <taxon>Fungi</taxon>
        <taxon>Dikarya</taxon>
        <taxon>Ascomycota</taxon>
        <taxon>Pezizomycotina</taxon>
        <taxon>Sordariomycetes</taxon>
        <taxon>Hypocreomycetidae</taxon>
        <taxon>Hypocreales</taxon>
        <taxon>Nectriaceae</taxon>
        <taxon>Fusarium</taxon>
        <taxon>Fusarium oxysporum species complex</taxon>
    </lineage>
</organism>
<reference evidence="2" key="1">
    <citation type="submission" date="2011-11" db="EMBL/GenBank/DDBJ databases">
        <title>The Genome Sequence of Fusarium oxysporum Cotton.</title>
        <authorList>
            <consortium name="The Broad Institute Genome Sequencing Platform"/>
            <person name="Ma L.-J."/>
            <person name="Gale L.R."/>
            <person name="Schwartz D.C."/>
            <person name="Zhou S."/>
            <person name="Corby-Kistler H."/>
            <person name="Young S.K."/>
            <person name="Zeng Q."/>
            <person name="Gargeya S."/>
            <person name="Fitzgerald M."/>
            <person name="Haas B."/>
            <person name="Abouelleil A."/>
            <person name="Alvarado L."/>
            <person name="Arachchi H.M."/>
            <person name="Berlin A."/>
            <person name="Brown A."/>
            <person name="Chapman S.B."/>
            <person name="Chen Z."/>
            <person name="Dunbar C."/>
            <person name="Freedman E."/>
            <person name="Gearin G."/>
            <person name="Goldberg J."/>
            <person name="Griggs A."/>
            <person name="Gujja S."/>
            <person name="Heiman D."/>
            <person name="Howarth C."/>
            <person name="Larson L."/>
            <person name="Lui A."/>
            <person name="MacDonald P.J.P."/>
            <person name="Montmayeur A."/>
            <person name="Murphy C."/>
            <person name="Neiman D."/>
            <person name="Pearson M."/>
            <person name="Priest M."/>
            <person name="Roberts A."/>
            <person name="Saif S."/>
            <person name="Shea T."/>
            <person name="Shenoy N."/>
            <person name="Sisk P."/>
            <person name="Stolte C."/>
            <person name="Sykes S."/>
            <person name="Wortman J."/>
            <person name="Nusbaum C."/>
            <person name="Birren B."/>
        </authorList>
    </citation>
    <scope>NUCLEOTIDE SEQUENCE [LARGE SCALE GENOMIC DNA]</scope>
    <source>
        <strain evidence="2">25433</strain>
    </source>
</reference>
<feature type="region of interest" description="Disordered" evidence="1">
    <location>
        <begin position="236"/>
        <end position="261"/>
    </location>
</feature>